<evidence type="ECO:0000313" key="2">
    <source>
        <dbReference type="EMBL" id="WAR25138.1"/>
    </source>
</evidence>
<keyword evidence="3" id="KW-1185">Reference proteome</keyword>
<feature type="coiled-coil region" evidence="1">
    <location>
        <begin position="48"/>
        <end position="96"/>
    </location>
</feature>
<evidence type="ECO:0008006" key="4">
    <source>
        <dbReference type="Google" id="ProtNLM"/>
    </source>
</evidence>
<dbReference type="Proteomes" id="UP001164746">
    <property type="component" value="Chromosome 14"/>
</dbReference>
<proteinExistence type="predicted"/>
<dbReference type="EMBL" id="CP111025">
    <property type="protein sequence ID" value="WAR25138.1"/>
    <property type="molecule type" value="Genomic_DNA"/>
</dbReference>
<name>A0ABY7FSF0_MYAAR</name>
<protein>
    <recommendedName>
        <fullName evidence="4">Mitochondria-eating protein C-terminal domain-containing protein</fullName>
    </recommendedName>
</protein>
<gene>
    <name evidence="2" type="ORF">MAR_010842</name>
</gene>
<accession>A0ABY7FSF0</accession>
<evidence type="ECO:0000256" key="1">
    <source>
        <dbReference type="SAM" id="Coils"/>
    </source>
</evidence>
<organism evidence="2 3">
    <name type="scientific">Mya arenaria</name>
    <name type="common">Soft-shell clam</name>
    <dbReference type="NCBI Taxonomy" id="6604"/>
    <lineage>
        <taxon>Eukaryota</taxon>
        <taxon>Metazoa</taxon>
        <taxon>Spiralia</taxon>
        <taxon>Lophotrochozoa</taxon>
        <taxon>Mollusca</taxon>
        <taxon>Bivalvia</taxon>
        <taxon>Autobranchia</taxon>
        <taxon>Heteroconchia</taxon>
        <taxon>Euheterodonta</taxon>
        <taxon>Imparidentia</taxon>
        <taxon>Neoheterodontei</taxon>
        <taxon>Myida</taxon>
        <taxon>Myoidea</taxon>
        <taxon>Myidae</taxon>
        <taxon>Mya</taxon>
    </lineage>
</organism>
<reference evidence="2" key="1">
    <citation type="submission" date="2022-11" db="EMBL/GenBank/DDBJ databases">
        <title>Centuries of genome instability and evolution in soft-shell clam transmissible cancer (bioRxiv).</title>
        <authorList>
            <person name="Hart S.F.M."/>
            <person name="Yonemitsu M.A."/>
            <person name="Giersch R.M."/>
            <person name="Beal B.F."/>
            <person name="Arriagada G."/>
            <person name="Davis B.W."/>
            <person name="Ostrander E.A."/>
            <person name="Goff S.P."/>
            <person name="Metzger M.J."/>
        </authorList>
    </citation>
    <scope>NUCLEOTIDE SEQUENCE</scope>
    <source>
        <strain evidence="2">MELC-2E11</strain>
        <tissue evidence="2">Siphon/mantle</tissue>
    </source>
</reference>
<evidence type="ECO:0000313" key="3">
    <source>
        <dbReference type="Proteomes" id="UP001164746"/>
    </source>
</evidence>
<keyword evidence="1" id="KW-0175">Coiled coil</keyword>
<sequence>MMKRLKRLVCASKDVFPPILQDGGTSGQDDRATSYGDHRTRESSCQKCKDYKEELRAHEKTTHELNAACKTYLDTIEHLDVKNEKLKEASEILTRKMACVLEGSDKLERLDDKFSNTKLAQHFDGDIKKLWEDLNEAIVDDDQTISEEFAAILKCRRIYGQKESVLATVKQTITDAVLDGQASKRITTCEKMSANTKHMLTKFIEDVSECCWLMVISKPSLCLNFNVVGQKYENLENRFVAIATEENVTSSKHPEGSVHMVVWPSVELEESKTGFMVKGEVILVSDKTSTPDTE</sequence>